<evidence type="ECO:0000313" key="1">
    <source>
        <dbReference type="EMBL" id="MPC34345.1"/>
    </source>
</evidence>
<comment type="caution">
    <text evidence="1">The sequence shown here is derived from an EMBL/GenBank/DDBJ whole genome shotgun (WGS) entry which is preliminary data.</text>
</comment>
<dbReference type="AlphaFoldDB" id="A0A5B7ELN6"/>
<evidence type="ECO:0000313" key="2">
    <source>
        <dbReference type="Proteomes" id="UP000324222"/>
    </source>
</evidence>
<name>A0A5B7ELN6_PORTR</name>
<protein>
    <submittedName>
        <fullName evidence="1">Uncharacterized protein</fullName>
    </submittedName>
</protein>
<proteinExistence type="predicted"/>
<keyword evidence="2" id="KW-1185">Reference proteome</keyword>
<gene>
    <name evidence="1" type="ORF">E2C01_027730</name>
</gene>
<sequence length="68" mass="7576">MEEESLADSSTSLPLPLLPVARSRPYSEALWRFTSIAFNRFCLKIIVMREELVVVSNSMAGRGACRGD</sequence>
<reference evidence="1 2" key="1">
    <citation type="submission" date="2019-05" db="EMBL/GenBank/DDBJ databases">
        <title>Another draft genome of Portunus trituberculatus and its Hox gene families provides insights of decapod evolution.</title>
        <authorList>
            <person name="Jeong J.-H."/>
            <person name="Song I."/>
            <person name="Kim S."/>
            <person name="Choi T."/>
            <person name="Kim D."/>
            <person name="Ryu S."/>
            <person name="Kim W."/>
        </authorList>
    </citation>
    <scope>NUCLEOTIDE SEQUENCE [LARGE SCALE GENOMIC DNA]</scope>
    <source>
        <tissue evidence="1">Muscle</tissue>
    </source>
</reference>
<dbReference type="Proteomes" id="UP000324222">
    <property type="component" value="Unassembled WGS sequence"/>
</dbReference>
<dbReference type="EMBL" id="VSRR010003034">
    <property type="protein sequence ID" value="MPC34345.1"/>
    <property type="molecule type" value="Genomic_DNA"/>
</dbReference>
<accession>A0A5B7ELN6</accession>
<organism evidence="1 2">
    <name type="scientific">Portunus trituberculatus</name>
    <name type="common">Swimming crab</name>
    <name type="synonym">Neptunus trituberculatus</name>
    <dbReference type="NCBI Taxonomy" id="210409"/>
    <lineage>
        <taxon>Eukaryota</taxon>
        <taxon>Metazoa</taxon>
        <taxon>Ecdysozoa</taxon>
        <taxon>Arthropoda</taxon>
        <taxon>Crustacea</taxon>
        <taxon>Multicrustacea</taxon>
        <taxon>Malacostraca</taxon>
        <taxon>Eumalacostraca</taxon>
        <taxon>Eucarida</taxon>
        <taxon>Decapoda</taxon>
        <taxon>Pleocyemata</taxon>
        <taxon>Brachyura</taxon>
        <taxon>Eubrachyura</taxon>
        <taxon>Portunoidea</taxon>
        <taxon>Portunidae</taxon>
        <taxon>Portuninae</taxon>
        <taxon>Portunus</taxon>
    </lineage>
</organism>